<evidence type="ECO:0000256" key="1">
    <source>
        <dbReference type="ARBA" id="ARBA00004651"/>
    </source>
</evidence>
<dbReference type="PANTHER" id="PTHR30250:SF11">
    <property type="entry name" value="O-ANTIGEN TRANSPORTER-RELATED"/>
    <property type="match status" value="1"/>
</dbReference>
<keyword evidence="2" id="KW-1003">Cell membrane</keyword>
<dbReference type="PANTHER" id="PTHR30250">
    <property type="entry name" value="PST FAMILY PREDICTED COLANIC ACID TRANSPORTER"/>
    <property type="match status" value="1"/>
</dbReference>
<dbReference type="Pfam" id="PF01943">
    <property type="entry name" value="Polysacc_synt"/>
    <property type="match status" value="1"/>
</dbReference>
<proteinExistence type="predicted"/>
<feature type="transmembrane region" description="Helical" evidence="6">
    <location>
        <begin position="23"/>
        <end position="44"/>
    </location>
</feature>
<protein>
    <submittedName>
        <fullName evidence="7">Oligosaccharide flippase family protein</fullName>
    </submittedName>
</protein>
<feature type="transmembrane region" description="Helical" evidence="6">
    <location>
        <begin position="409"/>
        <end position="429"/>
    </location>
</feature>
<evidence type="ECO:0000256" key="3">
    <source>
        <dbReference type="ARBA" id="ARBA00022692"/>
    </source>
</evidence>
<organism evidence="7 8">
    <name type="scientific">Chelatococcus albus</name>
    <dbReference type="NCBI Taxonomy" id="3047466"/>
    <lineage>
        <taxon>Bacteria</taxon>
        <taxon>Pseudomonadati</taxon>
        <taxon>Pseudomonadota</taxon>
        <taxon>Alphaproteobacteria</taxon>
        <taxon>Hyphomicrobiales</taxon>
        <taxon>Chelatococcaceae</taxon>
        <taxon>Chelatococcus</taxon>
    </lineage>
</organism>
<dbReference type="Proteomes" id="UP001321492">
    <property type="component" value="Unassembled WGS sequence"/>
</dbReference>
<feature type="transmembrane region" description="Helical" evidence="6">
    <location>
        <begin position="164"/>
        <end position="185"/>
    </location>
</feature>
<evidence type="ECO:0000256" key="2">
    <source>
        <dbReference type="ARBA" id="ARBA00022475"/>
    </source>
</evidence>
<accession>A0ABT7ALL5</accession>
<dbReference type="InterPro" id="IPR050833">
    <property type="entry name" value="Poly_Biosynth_Transport"/>
</dbReference>
<keyword evidence="4 6" id="KW-1133">Transmembrane helix</keyword>
<evidence type="ECO:0000256" key="4">
    <source>
        <dbReference type="ARBA" id="ARBA00022989"/>
    </source>
</evidence>
<reference evidence="7 8" key="1">
    <citation type="submission" date="2023-05" db="EMBL/GenBank/DDBJ databases">
        <title>Chelatococcus sp. nov., a moderately thermophilic bacterium isolated from hot spring microbial mat.</title>
        <authorList>
            <person name="Hu C.-J."/>
            <person name="Li W.-J."/>
        </authorList>
    </citation>
    <scope>NUCLEOTIDE SEQUENCE [LARGE SCALE GENOMIC DNA]</scope>
    <source>
        <strain evidence="7 8">SYSU G07232</strain>
    </source>
</reference>
<comment type="subcellular location">
    <subcellularLocation>
        <location evidence="1">Cell membrane</location>
        <topology evidence="1">Multi-pass membrane protein</topology>
    </subcellularLocation>
</comment>
<feature type="transmembrane region" description="Helical" evidence="6">
    <location>
        <begin position="311"/>
        <end position="330"/>
    </location>
</feature>
<feature type="transmembrane region" description="Helical" evidence="6">
    <location>
        <begin position="350"/>
        <end position="369"/>
    </location>
</feature>
<evidence type="ECO:0000313" key="7">
    <source>
        <dbReference type="EMBL" id="MDJ1160275.1"/>
    </source>
</evidence>
<gene>
    <name evidence="7" type="ORF">QNA08_18850</name>
</gene>
<feature type="transmembrane region" description="Helical" evidence="6">
    <location>
        <begin position="191"/>
        <end position="215"/>
    </location>
</feature>
<dbReference type="RefSeq" id="WP_283742273.1">
    <property type="nucleotide sequence ID" value="NZ_JASJEV010000026.1"/>
</dbReference>
<evidence type="ECO:0000256" key="5">
    <source>
        <dbReference type="ARBA" id="ARBA00023136"/>
    </source>
</evidence>
<keyword evidence="8" id="KW-1185">Reference proteome</keyword>
<name>A0ABT7ALL5_9HYPH</name>
<keyword evidence="5 6" id="KW-0472">Membrane</keyword>
<evidence type="ECO:0000256" key="6">
    <source>
        <dbReference type="SAM" id="Phobius"/>
    </source>
</evidence>
<feature type="transmembrane region" description="Helical" evidence="6">
    <location>
        <begin position="95"/>
        <end position="122"/>
    </location>
</feature>
<feature type="transmembrane region" description="Helical" evidence="6">
    <location>
        <begin position="134"/>
        <end position="152"/>
    </location>
</feature>
<comment type="caution">
    <text evidence="7">The sequence shown here is derived from an EMBL/GenBank/DDBJ whole genome shotgun (WGS) entry which is preliminary data.</text>
</comment>
<feature type="transmembrane region" description="Helical" evidence="6">
    <location>
        <begin position="381"/>
        <end position="403"/>
    </location>
</feature>
<dbReference type="InterPro" id="IPR002797">
    <property type="entry name" value="Polysacc_synth"/>
</dbReference>
<evidence type="ECO:0000313" key="8">
    <source>
        <dbReference type="Proteomes" id="UP001321492"/>
    </source>
</evidence>
<feature type="transmembrane region" description="Helical" evidence="6">
    <location>
        <begin position="56"/>
        <end position="74"/>
    </location>
</feature>
<keyword evidence="3 6" id="KW-0812">Transmembrane</keyword>
<dbReference type="EMBL" id="JASJEV010000026">
    <property type="protein sequence ID" value="MDJ1160275.1"/>
    <property type="molecule type" value="Genomic_DNA"/>
</dbReference>
<sequence>MSEISSPAGCASKIERNSLAAGVIWNLGALAFLAAAGILLNLAIGRFYGPEVLGTFNIAFAIFIFLSQVAVFGLQLSALHAASTADTREEELVRIVYGGLVACLGIAIAVSLVSILAIPFIAKLFPRVPDLPTAWLIAAPGLVPFALNKYLLGIVNGLQLMRAFAIVQGARFALMLLALVAMALLGAPGEYLAAILTISETILLLCLGAFVWRIVPFRAVGRMARSAADHVRFGVRVMPAGIVTELNSRVDVLILGALMNDRMAGIYTVAALVYEAALQAVVVIRNNISPGLARDLRDDHLQHILGFSRRLGLAMLALASLGGIVGYALFPWFLRIAFPAPDFLLAQEPLLWLLLALPFAAGPLSYSLILSQAGCPGWQSVAMAIMLAANIALNFLLIAAFGIAGAGMAMGLSAILGGLTIIVLARLILGVRLFF</sequence>